<dbReference type="InterPro" id="IPR050784">
    <property type="entry name" value="IAP"/>
</dbReference>
<dbReference type="InterPro" id="IPR001841">
    <property type="entry name" value="Znf_RING"/>
</dbReference>
<protein>
    <submittedName>
        <fullName evidence="3">RING-HC finger protein</fullName>
    </submittedName>
</protein>
<sequence>MNLSVILMFFYCLGIAHNLFAIIENDIEKGLSDLSINAPDIIIYGAAANNYQIGNETTASNVGAIGEDYAVNSSEEVLKTSLSAKEVIATNTNSGSGIPYSTNPIPIIINNTASSVNITCIKCGKKSEHKHIYDVSKAYLHYHITNKKRDCMFDDTNKPYAHIILFNEISESSDYKQYLEKITTIVYDTLSIKDILDREQINDITPWANSVLSRINPAPTIGNNEIHRNSNPTPVIANTEVQENNDYSPESIIDNSQTTESNSKPQDDNLINTLPLLSSNDNSEPISMESAASNLSVLEETNTPQNTVEFINPGYQNACHRRYSFDNPNWTCSQQTPDDLAEAGFFYTGGRDIVRCFCCDLGLAEWDEKDNAWQEHARHSKYCWFLKREKGAEYIAAEQEEWMKVYSPKSPEYDDISTRISSYNNSWRLDITPTPQSLAAAGFFYLGENNDAVRCHYCDGGVKNWTAEKDPWVIHAQFFPYCKYLIKMQGADFITDAANNLMVQRERGNQEDINQHQEYITQHMGGFAKSAESEDFIHSQEFKTDEIIKILLETYSINSNMLSSVIIDYRKNNHCQQFTEDNIITAIREKSKSIRQQNNQVQEGNTDNTVANSQEIKSTNARLKESLKCRCCKQNDICMLFLRCGHRVTCESCSEKFTHCPSCNTIITETIKTFLSDIGTNKHDSITPLIIPRCPTLKSRKVCLTNIPLLQNKVCHIT</sequence>
<dbReference type="PROSITE" id="PS50143">
    <property type="entry name" value="BIR_REPEAT_2"/>
    <property type="match status" value="2"/>
</dbReference>
<evidence type="ECO:0000313" key="3">
    <source>
        <dbReference type="EMBL" id="MDP0589275.1"/>
    </source>
</evidence>
<evidence type="ECO:0000259" key="2">
    <source>
        <dbReference type="PROSITE" id="PS50089"/>
    </source>
</evidence>
<dbReference type="InterPro" id="IPR013083">
    <property type="entry name" value="Znf_RING/FYVE/PHD"/>
</dbReference>
<accession>A0AA90ST53</accession>
<dbReference type="PANTHER" id="PTHR10044">
    <property type="entry name" value="INHIBITOR OF APOPTOSIS"/>
    <property type="match status" value="1"/>
</dbReference>
<dbReference type="Proteomes" id="UP001178148">
    <property type="component" value="Unassembled WGS sequence"/>
</dbReference>
<comment type="caution">
    <text evidence="3">The sequence shown here is derived from an EMBL/GenBank/DDBJ whole genome shotgun (WGS) entry which is preliminary data.</text>
</comment>
<reference evidence="3 4" key="1">
    <citation type="journal article" date="2023" name="bioRxiv">
        <title>An intranuclear bacterial parasite of deep-sea mussels expresses apoptosis inhibitors acquired from its host.</title>
        <authorList>
            <person name="Gonzalez Porras M.A."/>
            <person name="Assie A."/>
            <person name="Tietjen M."/>
            <person name="Violette M."/>
            <person name="Kleiner M."/>
            <person name="Gruber-Vodicka H."/>
            <person name="Dubilier N."/>
            <person name="Leisch N."/>
        </authorList>
    </citation>
    <scope>NUCLEOTIDE SEQUENCE [LARGE SCALE GENOMIC DNA]</scope>
    <source>
        <strain evidence="3">IAP13</strain>
    </source>
</reference>
<dbReference type="GO" id="GO:0005737">
    <property type="term" value="C:cytoplasm"/>
    <property type="evidence" value="ECO:0007669"/>
    <property type="project" value="TreeGrafter"/>
</dbReference>
<dbReference type="PROSITE" id="PS50089">
    <property type="entry name" value="ZF_RING_2"/>
    <property type="match status" value="1"/>
</dbReference>
<dbReference type="PANTHER" id="PTHR10044:SF139">
    <property type="entry name" value="DEATH-ASSOCIATED INHIBITOR OF APOPTOSIS 2"/>
    <property type="match status" value="1"/>
</dbReference>
<name>A0AA90ST53_9GAMM</name>
<evidence type="ECO:0000313" key="4">
    <source>
        <dbReference type="Proteomes" id="UP001178148"/>
    </source>
</evidence>
<dbReference type="Pfam" id="PF00653">
    <property type="entry name" value="BIR"/>
    <property type="match status" value="2"/>
</dbReference>
<dbReference type="SMART" id="SM00238">
    <property type="entry name" value="BIR"/>
    <property type="match status" value="2"/>
</dbReference>
<dbReference type="EMBL" id="JASXSV010000012">
    <property type="protein sequence ID" value="MDP0589275.1"/>
    <property type="molecule type" value="Genomic_DNA"/>
</dbReference>
<dbReference type="AlphaFoldDB" id="A0AA90ST53"/>
<dbReference type="InterPro" id="IPR001370">
    <property type="entry name" value="BIR_rpt"/>
</dbReference>
<organism evidence="3 4">
    <name type="scientific">Candidatus Endonucleibacter bathymodioli</name>
    <dbReference type="NCBI Taxonomy" id="539814"/>
    <lineage>
        <taxon>Bacteria</taxon>
        <taxon>Pseudomonadati</taxon>
        <taxon>Pseudomonadota</taxon>
        <taxon>Gammaproteobacteria</taxon>
        <taxon>Oceanospirillales</taxon>
        <taxon>Endozoicomonadaceae</taxon>
        <taxon>Candidatus Endonucleibacter</taxon>
    </lineage>
</organism>
<keyword evidence="4" id="KW-1185">Reference proteome</keyword>
<gene>
    <name evidence="3" type="ORF">QS748_08830</name>
</gene>
<dbReference type="Gene3D" id="1.10.1170.10">
    <property type="entry name" value="Inhibitor Of Apoptosis Protein (2mihbC-IAP-1), Chain A"/>
    <property type="match status" value="2"/>
</dbReference>
<dbReference type="Gene3D" id="3.30.40.10">
    <property type="entry name" value="Zinc/RING finger domain, C3HC4 (zinc finger)"/>
    <property type="match status" value="1"/>
</dbReference>
<dbReference type="SUPFAM" id="SSF57924">
    <property type="entry name" value="Inhibitor of apoptosis (IAP) repeat"/>
    <property type="match status" value="2"/>
</dbReference>
<proteinExistence type="predicted"/>
<evidence type="ECO:0000256" key="1">
    <source>
        <dbReference type="SAM" id="MobiDB-lite"/>
    </source>
</evidence>
<dbReference type="Pfam" id="PF13920">
    <property type="entry name" value="zf-C3HC4_3"/>
    <property type="match status" value="1"/>
</dbReference>
<dbReference type="CDD" id="cd00022">
    <property type="entry name" value="BIR"/>
    <property type="match status" value="2"/>
</dbReference>
<feature type="region of interest" description="Disordered" evidence="1">
    <location>
        <begin position="246"/>
        <end position="272"/>
    </location>
</feature>
<dbReference type="GO" id="GO:0051726">
    <property type="term" value="P:regulation of cell cycle"/>
    <property type="evidence" value="ECO:0007669"/>
    <property type="project" value="TreeGrafter"/>
</dbReference>
<feature type="domain" description="RING-type" evidence="2">
    <location>
        <begin position="629"/>
        <end position="664"/>
    </location>
</feature>